<evidence type="ECO:0000313" key="1">
    <source>
        <dbReference type="EMBL" id="CAG8812373.1"/>
    </source>
</evidence>
<name>A0ACA9RVZ6_9GLOM</name>
<sequence>MDNLIQNYTSIWGQKLQQSGERLLDYASTVINLEGNNTNRDDTNEEQNIENDEGSSGLIQDIANRDVEILSQEGESLD</sequence>
<accession>A0ACA9RVZ6</accession>
<organism evidence="1 2">
    <name type="scientific">Racocetra persica</name>
    <dbReference type="NCBI Taxonomy" id="160502"/>
    <lineage>
        <taxon>Eukaryota</taxon>
        <taxon>Fungi</taxon>
        <taxon>Fungi incertae sedis</taxon>
        <taxon>Mucoromycota</taxon>
        <taxon>Glomeromycotina</taxon>
        <taxon>Glomeromycetes</taxon>
        <taxon>Diversisporales</taxon>
        <taxon>Gigasporaceae</taxon>
        <taxon>Racocetra</taxon>
    </lineage>
</organism>
<evidence type="ECO:0000313" key="2">
    <source>
        <dbReference type="Proteomes" id="UP000789920"/>
    </source>
</evidence>
<feature type="non-terminal residue" evidence="1">
    <location>
        <position position="78"/>
    </location>
</feature>
<protein>
    <submittedName>
        <fullName evidence="1">12355_t:CDS:1</fullName>
    </submittedName>
</protein>
<proteinExistence type="predicted"/>
<keyword evidence="2" id="KW-1185">Reference proteome</keyword>
<dbReference type="EMBL" id="CAJVQC010073594">
    <property type="protein sequence ID" value="CAG8812373.1"/>
    <property type="molecule type" value="Genomic_DNA"/>
</dbReference>
<comment type="caution">
    <text evidence="1">The sequence shown here is derived from an EMBL/GenBank/DDBJ whole genome shotgun (WGS) entry which is preliminary data.</text>
</comment>
<reference evidence="1" key="1">
    <citation type="submission" date="2021-06" db="EMBL/GenBank/DDBJ databases">
        <authorList>
            <person name="Kallberg Y."/>
            <person name="Tangrot J."/>
            <person name="Rosling A."/>
        </authorList>
    </citation>
    <scope>NUCLEOTIDE SEQUENCE</scope>
    <source>
        <strain evidence="1">MA461A</strain>
    </source>
</reference>
<gene>
    <name evidence="1" type="ORF">RPERSI_LOCUS23517</name>
</gene>
<dbReference type="Proteomes" id="UP000789920">
    <property type="component" value="Unassembled WGS sequence"/>
</dbReference>